<protein>
    <submittedName>
        <fullName evidence="1">Uncharacterized protein</fullName>
    </submittedName>
</protein>
<proteinExistence type="predicted"/>
<dbReference type="Proteomes" id="UP000006729">
    <property type="component" value="Chromosome 15"/>
</dbReference>
<accession>B9IEB4</accession>
<evidence type="ECO:0000313" key="1">
    <source>
        <dbReference type="EMBL" id="PNT00294.1"/>
    </source>
</evidence>
<name>B9IEB4_POPTR</name>
<evidence type="ECO:0000313" key="2">
    <source>
        <dbReference type="Proteomes" id="UP000006729"/>
    </source>
</evidence>
<gene>
    <name evidence="1" type="ORF">POPTR_015G039400</name>
</gene>
<dbReference type="EMBL" id="CM009304">
    <property type="protein sequence ID" value="PNT00294.1"/>
    <property type="molecule type" value="Genomic_DNA"/>
</dbReference>
<dbReference type="HOGENOM" id="CLU_2241227_0_0_1"/>
<dbReference type="InParanoid" id="B9IEB4"/>
<organism evidence="1 2">
    <name type="scientific">Populus trichocarpa</name>
    <name type="common">Western balsam poplar</name>
    <name type="synonym">Populus balsamifera subsp. trichocarpa</name>
    <dbReference type="NCBI Taxonomy" id="3694"/>
    <lineage>
        <taxon>Eukaryota</taxon>
        <taxon>Viridiplantae</taxon>
        <taxon>Streptophyta</taxon>
        <taxon>Embryophyta</taxon>
        <taxon>Tracheophyta</taxon>
        <taxon>Spermatophyta</taxon>
        <taxon>Magnoliopsida</taxon>
        <taxon>eudicotyledons</taxon>
        <taxon>Gunneridae</taxon>
        <taxon>Pentapetalae</taxon>
        <taxon>rosids</taxon>
        <taxon>fabids</taxon>
        <taxon>Malpighiales</taxon>
        <taxon>Salicaceae</taxon>
        <taxon>Saliceae</taxon>
        <taxon>Populus</taxon>
    </lineage>
</organism>
<keyword evidence="2" id="KW-1185">Reference proteome</keyword>
<dbReference type="AlphaFoldDB" id="B9IEB4"/>
<sequence length="105" mass="12340">MTRTRPAKRKKGEGSWRLIEGERAKSRFSRDGGSWRRRLWGWSPVSVGDDFGLAKRWRWLVKKKEGLSSFGQKARGMTERGMREVVARPLWQLLWPSEKGSFGWF</sequence>
<reference evidence="1 2" key="1">
    <citation type="journal article" date="2006" name="Science">
        <title>The genome of black cottonwood, Populus trichocarpa (Torr. &amp; Gray).</title>
        <authorList>
            <person name="Tuskan G.A."/>
            <person name="Difazio S."/>
            <person name="Jansson S."/>
            <person name="Bohlmann J."/>
            <person name="Grigoriev I."/>
            <person name="Hellsten U."/>
            <person name="Putnam N."/>
            <person name="Ralph S."/>
            <person name="Rombauts S."/>
            <person name="Salamov A."/>
            <person name="Schein J."/>
            <person name="Sterck L."/>
            <person name="Aerts A."/>
            <person name="Bhalerao R.R."/>
            <person name="Bhalerao R.P."/>
            <person name="Blaudez D."/>
            <person name="Boerjan W."/>
            <person name="Brun A."/>
            <person name="Brunner A."/>
            <person name="Busov V."/>
            <person name="Campbell M."/>
            <person name="Carlson J."/>
            <person name="Chalot M."/>
            <person name="Chapman J."/>
            <person name="Chen G.L."/>
            <person name="Cooper D."/>
            <person name="Coutinho P.M."/>
            <person name="Couturier J."/>
            <person name="Covert S."/>
            <person name="Cronk Q."/>
            <person name="Cunningham R."/>
            <person name="Davis J."/>
            <person name="Degroeve S."/>
            <person name="Dejardin A."/>
            <person name="Depamphilis C."/>
            <person name="Detter J."/>
            <person name="Dirks B."/>
            <person name="Dubchak I."/>
            <person name="Duplessis S."/>
            <person name="Ehlting J."/>
            <person name="Ellis B."/>
            <person name="Gendler K."/>
            <person name="Goodstein D."/>
            <person name="Gribskov M."/>
            <person name="Grimwood J."/>
            <person name="Groover A."/>
            <person name="Gunter L."/>
            <person name="Hamberger B."/>
            <person name="Heinze B."/>
            <person name="Helariutta Y."/>
            <person name="Henrissat B."/>
            <person name="Holligan D."/>
            <person name="Holt R."/>
            <person name="Huang W."/>
            <person name="Islam-Faridi N."/>
            <person name="Jones S."/>
            <person name="Jones-Rhoades M."/>
            <person name="Jorgensen R."/>
            <person name="Joshi C."/>
            <person name="Kangasjarvi J."/>
            <person name="Karlsson J."/>
            <person name="Kelleher C."/>
            <person name="Kirkpatrick R."/>
            <person name="Kirst M."/>
            <person name="Kohler A."/>
            <person name="Kalluri U."/>
            <person name="Larimer F."/>
            <person name="Leebens-Mack J."/>
            <person name="Leple J.C."/>
            <person name="Locascio P."/>
            <person name="Lou Y."/>
            <person name="Lucas S."/>
            <person name="Martin F."/>
            <person name="Montanini B."/>
            <person name="Napoli C."/>
            <person name="Nelson D.R."/>
            <person name="Nelson C."/>
            <person name="Nieminen K."/>
            <person name="Nilsson O."/>
            <person name="Pereda V."/>
            <person name="Peter G."/>
            <person name="Philippe R."/>
            <person name="Pilate G."/>
            <person name="Poliakov A."/>
            <person name="Razumovskaya J."/>
            <person name="Richardson P."/>
            <person name="Rinaldi C."/>
            <person name="Ritland K."/>
            <person name="Rouze P."/>
            <person name="Ryaboy D."/>
            <person name="Schmutz J."/>
            <person name="Schrader J."/>
            <person name="Segerman B."/>
            <person name="Shin H."/>
            <person name="Siddiqui A."/>
            <person name="Sterky F."/>
            <person name="Terry A."/>
            <person name="Tsai C.J."/>
            <person name="Uberbacher E."/>
            <person name="Unneberg P."/>
            <person name="Vahala J."/>
            <person name="Wall K."/>
            <person name="Wessler S."/>
            <person name="Yang G."/>
            <person name="Yin T."/>
            <person name="Douglas C."/>
            <person name="Marra M."/>
            <person name="Sandberg G."/>
            <person name="Van de Peer Y."/>
            <person name="Rokhsar D."/>
        </authorList>
    </citation>
    <scope>NUCLEOTIDE SEQUENCE [LARGE SCALE GENOMIC DNA]</scope>
    <source>
        <strain evidence="2">cv. Nisqually</strain>
    </source>
</reference>